<keyword evidence="5 8" id="KW-0812">Transmembrane</keyword>
<dbReference type="InterPro" id="IPR004776">
    <property type="entry name" value="Mem_transp_PIN-like"/>
</dbReference>
<dbReference type="EMBL" id="JACHHD010000005">
    <property type="protein sequence ID" value="MBB5184676.1"/>
    <property type="molecule type" value="Genomic_DNA"/>
</dbReference>
<dbReference type="InterPro" id="IPR038770">
    <property type="entry name" value="Na+/solute_symporter_sf"/>
</dbReference>
<feature type="transmembrane region" description="Helical" evidence="8">
    <location>
        <begin position="57"/>
        <end position="78"/>
    </location>
</feature>
<evidence type="ECO:0000313" key="9">
    <source>
        <dbReference type="EMBL" id="MBB5184676.1"/>
    </source>
</evidence>
<reference evidence="10" key="2">
    <citation type="submission" date="2020-08" db="EMBL/GenBank/DDBJ databases">
        <authorList>
            <person name="Cejkova D."/>
            <person name="Kubasova T."/>
            <person name="Jahodarova E."/>
            <person name="Rychlik I."/>
        </authorList>
    </citation>
    <scope>NUCLEOTIDE SEQUENCE</scope>
    <source>
        <strain evidence="10">An423</strain>
    </source>
</reference>
<evidence type="ECO:0000313" key="12">
    <source>
        <dbReference type="Proteomes" id="UP000775500"/>
    </source>
</evidence>
<evidence type="ECO:0000256" key="5">
    <source>
        <dbReference type="ARBA" id="ARBA00022692"/>
    </source>
</evidence>
<comment type="similarity">
    <text evidence="2">Belongs to the auxin efflux carrier (TC 2.A.69) family.</text>
</comment>
<protein>
    <submittedName>
        <fullName evidence="10">AEC family transporter</fullName>
    </submittedName>
</protein>
<feature type="transmembrane region" description="Helical" evidence="8">
    <location>
        <begin position="6"/>
        <end position="23"/>
    </location>
</feature>
<keyword evidence="12" id="KW-1185">Reference proteome</keyword>
<dbReference type="Proteomes" id="UP000521313">
    <property type="component" value="Unassembled WGS sequence"/>
</dbReference>
<dbReference type="GO" id="GO:0055085">
    <property type="term" value="P:transmembrane transport"/>
    <property type="evidence" value="ECO:0007669"/>
    <property type="project" value="InterPro"/>
</dbReference>
<dbReference type="PANTHER" id="PTHR36838:SF1">
    <property type="entry name" value="SLR1864 PROTEIN"/>
    <property type="match status" value="1"/>
</dbReference>
<dbReference type="AlphaFoldDB" id="A0A7W8FXT4"/>
<evidence type="ECO:0000256" key="1">
    <source>
        <dbReference type="ARBA" id="ARBA00004651"/>
    </source>
</evidence>
<evidence type="ECO:0000256" key="4">
    <source>
        <dbReference type="ARBA" id="ARBA00022475"/>
    </source>
</evidence>
<evidence type="ECO:0000256" key="8">
    <source>
        <dbReference type="SAM" id="Phobius"/>
    </source>
</evidence>
<feature type="transmembrane region" description="Helical" evidence="8">
    <location>
        <begin position="35"/>
        <end position="51"/>
    </location>
</feature>
<feature type="transmembrane region" description="Helical" evidence="8">
    <location>
        <begin position="121"/>
        <end position="143"/>
    </location>
</feature>
<keyword evidence="7 8" id="KW-0472">Membrane</keyword>
<evidence type="ECO:0000256" key="6">
    <source>
        <dbReference type="ARBA" id="ARBA00022989"/>
    </source>
</evidence>
<dbReference type="EMBL" id="JACJLU010000003">
    <property type="protein sequence ID" value="MBM6831126.1"/>
    <property type="molecule type" value="Genomic_DNA"/>
</dbReference>
<evidence type="ECO:0000313" key="11">
    <source>
        <dbReference type="Proteomes" id="UP000521313"/>
    </source>
</evidence>
<organism evidence="9 11">
    <name type="scientific">Faecalicoccus acidiformans</name>
    <dbReference type="NCBI Taxonomy" id="915173"/>
    <lineage>
        <taxon>Bacteria</taxon>
        <taxon>Bacillati</taxon>
        <taxon>Bacillota</taxon>
        <taxon>Erysipelotrichia</taxon>
        <taxon>Erysipelotrichales</taxon>
        <taxon>Erysipelotrichaceae</taxon>
        <taxon>Faecalicoccus</taxon>
    </lineage>
</organism>
<keyword evidence="3" id="KW-0813">Transport</keyword>
<dbReference type="PANTHER" id="PTHR36838">
    <property type="entry name" value="AUXIN EFFLUX CARRIER FAMILY PROTEIN"/>
    <property type="match status" value="1"/>
</dbReference>
<reference evidence="10 12" key="3">
    <citation type="journal article" date="2021" name="Sci. Rep.">
        <title>The distribution of antibiotic resistance genes in chicken gut microbiota commensals.</title>
        <authorList>
            <person name="Juricova H."/>
            <person name="Matiasovicova J."/>
            <person name="Kubasova T."/>
            <person name="Cejkova D."/>
            <person name="Rychlik I."/>
        </authorList>
    </citation>
    <scope>NUCLEOTIDE SEQUENCE [LARGE SCALE GENOMIC DNA]</scope>
    <source>
        <strain evidence="10 12">An423</strain>
    </source>
</reference>
<dbReference type="RefSeq" id="WP_183374843.1">
    <property type="nucleotide sequence ID" value="NZ_JACHHD010000005.1"/>
</dbReference>
<accession>A0A7W8FXT4</accession>
<evidence type="ECO:0000256" key="3">
    <source>
        <dbReference type="ARBA" id="ARBA00022448"/>
    </source>
</evidence>
<dbReference type="Proteomes" id="UP000775500">
    <property type="component" value="Unassembled WGS sequence"/>
</dbReference>
<feature type="transmembrane region" description="Helical" evidence="8">
    <location>
        <begin position="99"/>
        <end position="115"/>
    </location>
</feature>
<keyword evidence="4" id="KW-1003">Cell membrane</keyword>
<feature type="transmembrane region" description="Helical" evidence="8">
    <location>
        <begin position="221"/>
        <end position="239"/>
    </location>
</feature>
<sequence length="303" mass="33878">MFSLQLEIFILILIGFILSKLGYFSADTRKQLTNIVLWIVLPCATIQSFEIEVDQNLLISMALVFLISTGIQGVYWIFCKTCWNKIYDDRKISLQYGTMVSNAGFMGMPVTQSAFGSTGLLYASIFLIPQRICMWSYGISLYSNGQNRKEVVRKVLTNPCIVAIYIGVVLMILGMFDIHLPDFLDSTIAAIGDCNTALSMIVIGGILSDVPKDQIWDKLSLSYSGLRLIGIPMILFLILNCLPIDSMVRNVCVLLSAMPAASTTAMLAQRYEKDPEFASKIIFVSTLFSMVTLPFIFLLLERF</sequence>
<feature type="transmembrane region" description="Helical" evidence="8">
    <location>
        <begin position="251"/>
        <end position="269"/>
    </location>
</feature>
<feature type="transmembrane region" description="Helical" evidence="8">
    <location>
        <begin position="155"/>
        <end position="176"/>
    </location>
</feature>
<evidence type="ECO:0000256" key="7">
    <source>
        <dbReference type="ARBA" id="ARBA00023136"/>
    </source>
</evidence>
<evidence type="ECO:0000313" key="10">
    <source>
        <dbReference type="EMBL" id="MBM6831126.1"/>
    </source>
</evidence>
<dbReference type="Pfam" id="PF03547">
    <property type="entry name" value="Mem_trans"/>
    <property type="match status" value="1"/>
</dbReference>
<proteinExistence type="inferred from homology"/>
<reference evidence="9 11" key="1">
    <citation type="submission" date="2020-08" db="EMBL/GenBank/DDBJ databases">
        <title>Genomic Encyclopedia of Type Strains, Phase IV (KMG-IV): sequencing the most valuable type-strain genomes for metagenomic binning, comparative biology and taxonomic classification.</title>
        <authorList>
            <person name="Goeker M."/>
        </authorList>
    </citation>
    <scope>NUCLEOTIDE SEQUENCE [LARGE SCALE GENOMIC DNA]</scope>
    <source>
        <strain evidence="9 11">DSM 26963</strain>
    </source>
</reference>
<comment type="caution">
    <text evidence="9">The sequence shown here is derived from an EMBL/GenBank/DDBJ whole genome shotgun (WGS) entry which is preliminary data.</text>
</comment>
<dbReference type="Gene3D" id="1.20.1530.20">
    <property type="match status" value="1"/>
</dbReference>
<comment type="subcellular location">
    <subcellularLocation>
        <location evidence="1">Cell membrane</location>
        <topology evidence="1">Multi-pass membrane protein</topology>
    </subcellularLocation>
</comment>
<name>A0A7W8FXT4_9FIRM</name>
<dbReference type="GO" id="GO:0005886">
    <property type="term" value="C:plasma membrane"/>
    <property type="evidence" value="ECO:0007669"/>
    <property type="project" value="UniProtKB-SubCell"/>
</dbReference>
<feature type="transmembrane region" description="Helical" evidence="8">
    <location>
        <begin position="281"/>
        <end position="300"/>
    </location>
</feature>
<evidence type="ECO:0000256" key="2">
    <source>
        <dbReference type="ARBA" id="ARBA00010145"/>
    </source>
</evidence>
<keyword evidence="6 8" id="KW-1133">Transmembrane helix</keyword>
<gene>
    <name evidence="10" type="ORF">H5982_03245</name>
    <name evidence="9" type="ORF">HNQ43_000717</name>
</gene>